<dbReference type="PROSITE" id="PS00138">
    <property type="entry name" value="SUBTILASE_SER"/>
    <property type="match status" value="1"/>
</dbReference>
<keyword evidence="13" id="KW-1185">Reference proteome</keyword>
<dbReference type="Pfam" id="PF00082">
    <property type="entry name" value="Peptidase_S8"/>
    <property type="match status" value="1"/>
</dbReference>
<evidence type="ECO:0000313" key="12">
    <source>
        <dbReference type="EMBL" id="RUP51328.1"/>
    </source>
</evidence>
<dbReference type="GO" id="GO:0006508">
    <property type="term" value="P:proteolysis"/>
    <property type="evidence" value="ECO:0007669"/>
    <property type="project" value="UniProtKB-KW"/>
</dbReference>
<dbReference type="InterPro" id="IPR050131">
    <property type="entry name" value="Peptidase_S8_subtilisin-like"/>
</dbReference>
<evidence type="ECO:0000256" key="3">
    <source>
        <dbReference type="ARBA" id="ARBA00022729"/>
    </source>
</evidence>
<dbReference type="EMBL" id="RBNI01000796">
    <property type="protein sequence ID" value="RUP51328.1"/>
    <property type="molecule type" value="Genomic_DNA"/>
</dbReference>
<feature type="active site" description="Charge relay system" evidence="6 7">
    <location>
        <position position="233"/>
    </location>
</feature>
<accession>A0A433DKC4</accession>
<evidence type="ECO:0000256" key="7">
    <source>
        <dbReference type="PROSITE-ProRule" id="PRU01240"/>
    </source>
</evidence>
<dbReference type="GO" id="GO:0004252">
    <property type="term" value="F:serine-type endopeptidase activity"/>
    <property type="evidence" value="ECO:0007669"/>
    <property type="project" value="UniProtKB-UniRule"/>
</dbReference>
<evidence type="ECO:0000256" key="2">
    <source>
        <dbReference type="ARBA" id="ARBA00022670"/>
    </source>
</evidence>
<evidence type="ECO:0000256" key="8">
    <source>
        <dbReference type="RuleBase" id="RU003355"/>
    </source>
</evidence>
<dbReference type="GO" id="GO:0016020">
    <property type="term" value="C:membrane"/>
    <property type="evidence" value="ECO:0007669"/>
    <property type="project" value="InterPro"/>
</dbReference>
<proteinExistence type="inferred from homology"/>
<comment type="similarity">
    <text evidence="1 7 8">Belongs to the peptidase S8 family.</text>
</comment>
<dbReference type="PROSITE" id="PS51892">
    <property type="entry name" value="SUBTILASE"/>
    <property type="match status" value="1"/>
</dbReference>
<feature type="domain" description="Peptidase S8/S53" evidence="10">
    <location>
        <begin position="180"/>
        <end position="609"/>
    </location>
</feature>
<keyword evidence="5 7" id="KW-0720">Serine protease</keyword>
<evidence type="ECO:0000256" key="1">
    <source>
        <dbReference type="ARBA" id="ARBA00011073"/>
    </source>
</evidence>
<organism evidence="12 13">
    <name type="scientific">Jimgerdemannia flammicorona</name>
    <dbReference type="NCBI Taxonomy" id="994334"/>
    <lineage>
        <taxon>Eukaryota</taxon>
        <taxon>Fungi</taxon>
        <taxon>Fungi incertae sedis</taxon>
        <taxon>Mucoromycota</taxon>
        <taxon>Mucoromycotina</taxon>
        <taxon>Endogonomycetes</taxon>
        <taxon>Endogonales</taxon>
        <taxon>Endogonaceae</taxon>
        <taxon>Jimgerdemannia</taxon>
    </lineage>
</organism>
<dbReference type="InterPro" id="IPR034187">
    <property type="entry name" value="Peptidases_S8_5"/>
</dbReference>
<evidence type="ECO:0000256" key="6">
    <source>
        <dbReference type="PIRSR" id="PIRSR615500-1"/>
    </source>
</evidence>
<dbReference type="PROSITE" id="PS00137">
    <property type="entry name" value="SUBTILASE_HIS"/>
    <property type="match status" value="1"/>
</dbReference>
<comment type="caution">
    <text evidence="12">The sequence shown here is derived from an EMBL/GenBank/DDBJ whole genome shotgun (WGS) entry which is preliminary data.</text>
</comment>
<sequence length="901" mass="97857">MKRSPVIYILFAFWLLCIHCVLAVIKDPNPLNEVDNRRFYVELTAETKDSEAVALQQKNFLTSLDQLHLPYKVGTQYTLAWNALLLEIDEPKEADKLLKEDLEKIHCIAGVKDIYPEQRHSSISARKTPHDYGRYLRKRQNSIHNNEHIKHYNGYAADPLAPNKMTGVQVVHQTTNLTGYGIKVGVIDSGIDYQHPALGGCFGPGCRVAYGYDFVGDDGHSPDSDPIDKCFGHGTLCAGIIGGLDPNGPWHGVAKNVIFGAYRVTPCSGNLVQDSDVVAAIEMALKDGMDILSISIGETGWAESASAAVTYNVARIIPVIASLGNDGEKGWWTASSPSVSYDVISVGSVNNDVISEFYISNNVDSNYLIRMYSTPAQASNIYLPLYASVFNAFIFEAYFIRKDATEPVSTAKNVPLLDISEICAGPNGTNLNVSGKALLVNGVVCFGGKFSFADAYKNGAVVVLRYMGGEQDRDIFDAALDVVPGLPILQISNVNGEWLANELKSHSSVTITFSEEQKAFPMVQAGKPSSFSSWGLSSDLDIKPDILAPGSKILSTFPLNMGGWAQDTGTSIATPYVTGSIALILEKYGKLSPAKIRSLIMNTAIPMHMYSGLLYPVAKQGSGLINVYDALNAKTLVTPTKYSLNNNSNFENVTPQQRYNLTILNQGDAPVRYTLSHLPAASVTGYNSTNTIPLENPIVANITSTIAFSETTVLIAPKTSATITWTIQPPILDLSVPWIYSGFILIKPDSGEQAQSIPYAGLLHLGTINVLGHPQLNSTSVVGFTGRDDAVTITLWLENPTRVLVIGAQSADNVTDFGVALVERYQNRAIGSDEAKFVMNGSVGVGEPDPVTGKFAQYKPLANGEYRYYVKALKLFGDLNNLGDFEKWVSKPFTISRPKIA</sequence>
<dbReference type="OrthoDB" id="10256524at2759"/>
<dbReference type="CDD" id="cd07489">
    <property type="entry name" value="Peptidases_S8_5"/>
    <property type="match status" value="1"/>
</dbReference>
<dbReference type="SUPFAM" id="SSF52743">
    <property type="entry name" value="Subtilisin-like"/>
    <property type="match status" value="1"/>
</dbReference>
<dbReference type="InterPro" id="IPR036852">
    <property type="entry name" value="Peptidase_S8/S53_dom_sf"/>
</dbReference>
<dbReference type="Pfam" id="PF06280">
    <property type="entry name" value="fn3_5"/>
    <property type="match status" value="1"/>
</dbReference>
<dbReference type="PRINTS" id="PR00723">
    <property type="entry name" value="SUBTILISIN"/>
</dbReference>
<feature type="signal peptide" evidence="9">
    <location>
        <begin position="1"/>
        <end position="23"/>
    </location>
</feature>
<feature type="chain" id="PRO_5019173023" evidence="9">
    <location>
        <begin position="24"/>
        <end position="901"/>
    </location>
</feature>
<protein>
    <submittedName>
        <fullName evidence="12">Peptidase S8/S53 domain-containing protein</fullName>
    </submittedName>
</protein>
<dbReference type="PROSITE" id="PS00136">
    <property type="entry name" value="SUBTILASE_ASP"/>
    <property type="match status" value="1"/>
</dbReference>
<keyword evidence="2 7" id="KW-0645">Protease</keyword>
<evidence type="ECO:0000259" key="11">
    <source>
        <dbReference type="Pfam" id="PF06280"/>
    </source>
</evidence>
<dbReference type="PANTHER" id="PTHR43806">
    <property type="entry name" value="PEPTIDASE S8"/>
    <property type="match status" value="1"/>
</dbReference>
<name>A0A433DKC4_9FUNG</name>
<feature type="domain" description="C5a peptidase/Subtilisin-like protease SBT2-like Fn3-like" evidence="11">
    <location>
        <begin position="652"/>
        <end position="759"/>
    </location>
</feature>
<reference evidence="12 13" key="1">
    <citation type="journal article" date="2018" name="New Phytol.">
        <title>Phylogenomics of Endogonaceae and evolution of mycorrhizas within Mucoromycota.</title>
        <authorList>
            <person name="Chang Y."/>
            <person name="Desiro A."/>
            <person name="Na H."/>
            <person name="Sandor L."/>
            <person name="Lipzen A."/>
            <person name="Clum A."/>
            <person name="Barry K."/>
            <person name="Grigoriev I.V."/>
            <person name="Martin F.M."/>
            <person name="Stajich J.E."/>
            <person name="Smith M.E."/>
            <person name="Bonito G."/>
            <person name="Spatafora J.W."/>
        </authorList>
    </citation>
    <scope>NUCLEOTIDE SEQUENCE [LARGE SCALE GENOMIC DNA]</scope>
    <source>
        <strain evidence="12 13">GMNB39</strain>
    </source>
</reference>
<evidence type="ECO:0000256" key="9">
    <source>
        <dbReference type="SAM" id="SignalP"/>
    </source>
</evidence>
<gene>
    <name evidence="12" type="ORF">BC936DRAFT_148743</name>
</gene>
<dbReference type="InterPro" id="IPR015500">
    <property type="entry name" value="Peptidase_S8_subtilisin-rel"/>
</dbReference>
<dbReference type="InterPro" id="IPR023828">
    <property type="entry name" value="Peptidase_S8_Ser-AS"/>
</dbReference>
<dbReference type="AlphaFoldDB" id="A0A433DKC4"/>
<dbReference type="Gene3D" id="3.40.50.200">
    <property type="entry name" value="Peptidase S8/S53 domain"/>
    <property type="match status" value="2"/>
</dbReference>
<evidence type="ECO:0000313" key="13">
    <source>
        <dbReference type="Proteomes" id="UP000268093"/>
    </source>
</evidence>
<evidence type="ECO:0000256" key="4">
    <source>
        <dbReference type="ARBA" id="ARBA00022801"/>
    </source>
</evidence>
<feature type="active site" description="Charge relay system" evidence="6 7">
    <location>
        <position position="188"/>
    </location>
</feature>
<dbReference type="PANTHER" id="PTHR43806:SF66">
    <property type="entry name" value="SERIN ENDOPEPTIDASE"/>
    <property type="match status" value="1"/>
</dbReference>
<dbReference type="InterPro" id="IPR023827">
    <property type="entry name" value="Peptidase_S8_Asp-AS"/>
</dbReference>
<keyword evidence="3 9" id="KW-0732">Signal</keyword>
<feature type="active site" description="Charge relay system" evidence="6 7">
    <location>
        <position position="571"/>
    </location>
</feature>
<dbReference type="InterPro" id="IPR010435">
    <property type="entry name" value="C5a/SBT2-like_Fn3"/>
</dbReference>
<evidence type="ECO:0000256" key="5">
    <source>
        <dbReference type="ARBA" id="ARBA00022825"/>
    </source>
</evidence>
<evidence type="ECO:0000259" key="10">
    <source>
        <dbReference type="Pfam" id="PF00082"/>
    </source>
</evidence>
<dbReference type="Proteomes" id="UP000268093">
    <property type="component" value="Unassembled WGS sequence"/>
</dbReference>
<dbReference type="GO" id="GO:0005615">
    <property type="term" value="C:extracellular space"/>
    <property type="evidence" value="ECO:0007669"/>
    <property type="project" value="TreeGrafter"/>
</dbReference>
<dbReference type="InterPro" id="IPR022398">
    <property type="entry name" value="Peptidase_S8_His-AS"/>
</dbReference>
<dbReference type="InterPro" id="IPR000209">
    <property type="entry name" value="Peptidase_S8/S53_dom"/>
</dbReference>
<keyword evidence="4 7" id="KW-0378">Hydrolase</keyword>